<dbReference type="Pfam" id="PF09827">
    <property type="entry name" value="CRISPR_Cas2"/>
    <property type="match status" value="1"/>
</dbReference>
<evidence type="ECO:0000313" key="10">
    <source>
        <dbReference type="EMBL" id="MSU05904.1"/>
    </source>
</evidence>
<keyword evidence="11" id="KW-1185">Reference proteome</keyword>
<comment type="similarity">
    <text evidence="2 9">Belongs to the CRISPR-associated endoribonuclease Cas2 protein family.</text>
</comment>
<comment type="cofactor">
    <cofactor evidence="1 9">
        <name>Mg(2+)</name>
        <dbReference type="ChEBI" id="CHEBI:18420"/>
    </cofactor>
</comment>
<proteinExistence type="inferred from homology"/>
<comment type="caution">
    <text evidence="10">The sequence shown here is derived from an EMBL/GenBank/DDBJ whole genome shotgun (WGS) entry which is preliminary data.</text>
</comment>
<dbReference type="EC" id="3.1.-.-" evidence="9"/>
<name>A0A7X2PBM5_9SPIO</name>
<organism evidence="10 11">
    <name type="scientific">Bullifex porci</name>
    <dbReference type="NCBI Taxonomy" id="2606638"/>
    <lineage>
        <taxon>Bacteria</taxon>
        <taxon>Pseudomonadati</taxon>
        <taxon>Spirochaetota</taxon>
        <taxon>Spirochaetia</taxon>
        <taxon>Spirochaetales</taxon>
        <taxon>Spirochaetaceae</taxon>
        <taxon>Bullifex</taxon>
    </lineage>
</organism>
<dbReference type="EMBL" id="VUNN01000004">
    <property type="protein sequence ID" value="MSU05904.1"/>
    <property type="molecule type" value="Genomic_DNA"/>
</dbReference>
<dbReference type="NCBIfam" id="TIGR01573">
    <property type="entry name" value="cas2"/>
    <property type="match status" value="1"/>
</dbReference>
<comment type="subunit">
    <text evidence="9">Homodimer, forms a heterotetramer with a Cas1 homodimer.</text>
</comment>
<dbReference type="SUPFAM" id="SSF143430">
    <property type="entry name" value="TTP0101/SSO1404-like"/>
    <property type="match status" value="1"/>
</dbReference>
<feature type="binding site" evidence="9">
    <location>
        <position position="8"/>
    </location>
    <ligand>
        <name>Mg(2+)</name>
        <dbReference type="ChEBI" id="CHEBI:18420"/>
        <note>catalytic</note>
    </ligand>
</feature>
<evidence type="ECO:0000256" key="6">
    <source>
        <dbReference type="ARBA" id="ARBA00022801"/>
    </source>
</evidence>
<dbReference type="PANTHER" id="PTHR34405:SF3">
    <property type="entry name" value="CRISPR-ASSOCIATED ENDORIBONUCLEASE CAS2 3"/>
    <property type="match status" value="1"/>
</dbReference>
<dbReference type="InterPro" id="IPR019199">
    <property type="entry name" value="Virulence_VapD/CRISPR_Cas2"/>
</dbReference>
<evidence type="ECO:0000256" key="1">
    <source>
        <dbReference type="ARBA" id="ARBA00001946"/>
    </source>
</evidence>
<comment type="function">
    <text evidence="9">CRISPR (clustered regularly interspaced short palindromic repeat), is an adaptive immune system that provides protection against mobile genetic elements (viruses, transposable elements and conjugative plasmids). CRISPR clusters contain sequences complementary to antecedent mobile elements and target invading nucleic acids. CRISPR clusters are transcribed and processed into CRISPR RNA (crRNA). Functions as a ssRNA-specific endoribonuclease. Involved in the integration of spacer DNA into the CRISPR cassette.</text>
</comment>
<dbReference type="AlphaFoldDB" id="A0A7X2PBM5"/>
<evidence type="ECO:0000256" key="9">
    <source>
        <dbReference type="HAMAP-Rule" id="MF_01471"/>
    </source>
</evidence>
<sequence length="91" mass="10854">MFWLFCYDICDNRVRQKVSKYLSQHGMRIQKSVFGIDCDDTKIMEILHSVNAICKHNEILSIYPLYNESIDKTLYLGCQNRINKFKQFILI</sequence>
<keyword evidence="5 9" id="KW-0255">Endonuclease</keyword>
<keyword evidence="7 9" id="KW-0460">Magnesium</keyword>
<dbReference type="GO" id="GO:0051607">
    <property type="term" value="P:defense response to virus"/>
    <property type="evidence" value="ECO:0007669"/>
    <property type="project" value="UniProtKB-UniRule"/>
</dbReference>
<evidence type="ECO:0000256" key="2">
    <source>
        <dbReference type="ARBA" id="ARBA00009959"/>
    </source>
</evidence>
<dbReference type="GO" id="GO:0016787">
    <property type="term" value="F:hydrolase activity"/>
    <property type="evidence" value="ECO:0007669"/>
    <property type="project" value="UniProtKB-KW"/>
</dbReference>
<dbReference type="Proteomes" id="UP000460549">
    <property type="component" value="Unassembled WGS sequence"/>
</dbReference>
<evidence type="ECO:0000256" key="7">
    <source>
        <dbReference type="ARBA" id="ARBA00022842"/>
    </source>
</evidence>
<dbReference type="GO" id="GO:0043571">
    <property type="term" value="P:maintenance of CRISPR repeat elements"/>
    <property type="evidence" value="ECO:0007669"/>
    <property type="project" value="UniProtKB-UniRule"/>
</dbReference>
<keyword evidence="4 9" id="KW-0479">Metal-binding</keyword>
<keyword evidence="3 9" id="KW-0540">Nuclease</keyword>
<evidence type="ECO:0000256" key="8">
    <source>
        <dbReference type="ARBA" id="ARBA00023118"/>
    </source>
</evidence>
<dbReference type="CDD" id="cd09725">
    <property type="entry name" value="Cas2_I_II_III"/>
    <property type="match status" value="1"/>
</dbReference>
<dbReference type="PANTHER" id="PTHR34405">
    <property type="entry name" value="CRISPR-ASSOCIATED ENDORIBONUCLEASE CAS2"/>
    <property type="match status" value="1"/>
</dbReference>
<evidence type="ECO:0000313" key="11">
    <source>
        <dbReference type="Proteomes" id="UP000460549"/>
    </source>
</evidence>
<gene>
    <name evidence="9 10" type="primary">cas2</name>
    <name evidence="10" type="ORF">FYJ80_03805</name>
</gene>
<dbReference type="GO" id="GO:0004521">
    <property type="term" value="F:RNA endonuclease activity"/>
    <property type="evidence" value="ECO:0007669"/>
    <property type="project" value="InterPro"/>
</dbReference>
<evidence type="ECO:0000256" key="4">
    <source>
        <dbReference type="ARBA" id="ARBA00022723"/>
    </source>
</evidence>
<dbReference type="RefSeq" id="WP_154424805.1">
    <property type="nucleotide sequence ID" value="NZ_VUNN01000004.1"/>
</dbReference>
<dbReference type="Gene3D" id="3.30.70.240">
    <property type="match status" value="1"/>
</dbReference>
<protein>
    <recommendedName>
        <fullName evidence="9">CRISPR-associated endoribonuclease Cas2</fullName>
        <ecNumber evidence="9">3.1.-.-</ecNumber>
    </recommendedName>
</protein>
<dbReference type="InterPro" id="IPR021127">
    <property type="entry name" value="CRISPR_associated_Cas2"/>
</dbReference>
<accession>A0A7X2PBM5</accession>
<evidence type="ECO:0000256" key="5">
    <source>
        <dbReference type="ARBA" id="ARBA00022759"/>
    </source>
</evidence>
<dbReference type="HAMAP" id="MF_01471">
    <property type="entry name" value="Cas2"/>
    <property type="match status" value="1"/>
</dbReference>
<reference evidence="10 11" key="1">
    <citation type="submission" date="2019-08" db="EMBL/GenBank/DDBJ databases">
        <title>In-depth cultivation of the pig gut microbiome towards novel bacterial diversity and tailored functional studies.</title>
        <authorList>
            <person name="Wylensek D."/>
            <person name="Hitch T.C.A."/>
            <person name="Clavel T."/>
        </authorList>
    </citation>
    <scope>NUCLEOTIDE SEQUENCE [LARGE SCALE GENOMIC DNA]</scope>
    <source>
        <strain evidence="10 11">NM-380-WT-3C1</strain>
    </source>
</reference>
<keyword evidence="6 9" id="KW-0378">Hydrolase</keyword>
<keyword evidence="8 9" id="KW-0051">Antiviral defense</keyword>
<dbReference type="GO" id="GO:0046872">
    <property type="term" value="F:metal ion binding"/>
    <property type="evidence" value="ECO:0007669"/>
    <property type="project" value="UniProtKB-UniRule"/>
</dbReference>
<evidence type="ECO:0000256" key="3">
    <source>
        <dbReference type="ARBA" id="ARBA00022722"/>
    </source>
</evidence>